<keyword evidence="3" id="KW-1185">Reference proteome</keyword>
<dbReference type="InterPro" id="IPR002725">
    <property type="entry name" value="YgjP-like_metallopeptidase"/>
</dbReference>
<accession>A0ABU2LFD8</accession>
<dbReference type="Proteomes" id="UP001183388">
    <property type="component" value="Unassembled WGS sequence"/>
</dbReference>
<evidence type="ECO:0000313" key="3">
    <source>
        <dbReference type="Proteomes" id="UP001183388"/>
    </source>
</evidence>
<dbReference type="RefSeq" id="WP_311633271.1">
    <property type="nucleotide sequence ID" value="NZ_JAVREN010000064.1"/>
</dbReference>
<gene>
    <name evidence="2" type="ORF">RM780_25610</name>
</gene>
<keyword evidence="2" id="KW-0482">Metalloprotease</keyword>
<proteinExistence type="predicted"/>
<evidence type="ECO:0000259" key="1">
    <source>
        <dbReference type="Pfam" id="PF01863"/>
    </source>
</evidence>
<protein>
    <submittedName>
        <fullName evidence="2">SprT family zinc-dependent metalloprotease</fullName>
        <ecNumber evidence="2">3.4.-.-</ecNumber>
    </submittedName>
</protein>
<keyword evidence="2" id="KW-0378">Hydrolase</keyword>
<evidence type="ECO:0000313" key="2">
    <source>
        <dbReference type="EMBL" id="MDT0310300.1"/>
    </source>
</evidence>
<dbReference type="PANTHER" id="PTHR30399">
    <property type="entry name" value="UNCHARACTERIZED PROTEIN YGJP"/>
    <property type="match status" value="1"/>
</dbReference>
<dbReference type="PANTHER" id="PTHR30399:SF1">
    <property type="entry name" value="UTP PYROPHOSPHATASE"/>
    <property type="match status" value="1"/>
</dbReference>
<keyword evidence="2" id="KW-0645">Protease</keyword>
<organism evidence="2 3">
    <name type="scientific">Streptomyces boetiae</name>
    <dbReference type="NCBI Taxonomy" id="3075541"/>
    <lineage>
        <taxon>Bacteria</taxon>
        <taxon>Bacillati</taxon>
        <taxon>Actinomycetota</taxon>
        <taxon>Actinomycetes</taxon>
        <taxon>Kitasatosporales</taxon>
        <taxon>Streptomycetaceae</taxon>
        <taxon>Streptomyces</taxon>
    </lineage>
</organism>
<feature type="domain" description="YgjP-like metallopeptidase" evidence="1">
    <location>
        <begin position="33"/>
        <end position="246"/>
    </location>
</feature>
<reference evidence="3" key="1">
    <citation type="submission" date="2023-07" db="EMBL/GenBank/DDBJ databases">
        <title>30 novel species of actinomycetes from the DSMZ collection.</title>
        <authorList>
            <person name="Nouioui I."/>
        </authorList>
    </citation>
    <scope>NUCLEOTIDE SEQUENCE [LARGE SCALE GENOMIC DNA]</scope>
    <source>
        <strain evidence="3">DSM 44917</strain>
    </source>
</reference>
<dbReference type="EC" id="3.4.-.-" evidence="2"/>
<dbReference type="GO" id="GO:0008237">
    <property type="term" value="F:metallopeptidase activity"/>
    <property type="evidence" value="ECO:0007669"/>
    <property type="project" value="UniProtKB-KW"/>
</dbReference>
<dbReference type="Gene3D" id="3.30.2010.10">
    <property type="entry name" value="Metalloproteases ('zincins'), catalytic domain"/>
    <property type="match status" value="1"/>
</dbReference>
<name>A0ABU2LFD8_9ACTN</name>
<sequence length="264" mass="29440">MSTLPGSSLPLLDGGPLTVDGLEVRVRISARRRRFALTVESDATATLHVPAGRPATEAEAFVRAHRTWLASRQAARERTRPLNPPKQLLDGEVFRYLGRTCRLSVVTDERRTHRVRLVAGRLVMSRELAGDPVRGRAALTEWYCRVGRAWAAGRLQPWAARMEVAEPALDVRDLGGRWGTYEPGTGDGRPGVMRLGWQLFQLPMHVIDYVIAHELAHVRIPGHGQDFWRLLGSALPEYDERRSELAELGRRLWMGEVGHPAAGG</sequence>
<dbReference type="Pfam" id="PF01863">
    <property type="entry name" value="YgjP-like"/>
    <property type="match status" value="1"/>
</dbReference>
<comment type="caution">
    <text evidence="2">The sequence shown here is derived from an EMBL/GenBank/DDBJ whole genome shotgun (WGS) entry which is preliminary data.</text>
</comment>
<dbReference type="InterPro" id="IPR053136">
    <property type="entry name" value="UTP_pyrophosphatase-like"/>
</dbReference>
<dbReference type="EMBL" id="JAVREN010000064">
    <property type="protein sequence ID" value="MDT0310300.1"/>
    <property type="molecule type" value="Genomic_DNA"/>
</dbReference>
<dbReference type="CDD" id="cd07344">
    <property type="entry name" value="M48_yhfN_like"/>
    <property type="match status" value="1"/>
</dbReference>